<sequence>MRLHRTFQLLLIFGLIFVCLTRKLSKDDKKKLRKQQPKWKSPKIDEFLEGNVSKKGKVYTYEFEYKNNEEHKTCNVLYKETLKPDGMVESQHKWKCKGPAELDEELKDLVGEDYDA</sequence>
<keyword evidence="2" id="KW-1185">Reference proteome</keyword>
<dbReference type="EMBL" id="WIXP02000015">
    <property type="protein sequence ID" value="KAF6199369.1"/>
    <property type="molecule type" value="Genomic_DNA"/>
</dbReference>
<evidence type="ECO:0000313" key="1">
    <source>
        <dbReference type="EMBL" id="KAF6199369.1"/>
    </source>
</evidence>
<evidence type="ECO:0000313" key="2">
    <source>
        <dbReference type="Proteomes" id="UP000466442"/>
    </source>
</evidence>
<organism evidence="1 2">
    <name type="scientific">Apolygus lucorum</name>
    <name type="common">Small green plant bug</name>
    <name type="synonym">Lygocoris lucorum</name>
    <dbReference type="NCBI Taxonomy" id="248454"/>
    <lineage>
        <taxon>Eukaryota</taxon>
        <taxon>Metazoa</taxon>
        <taxon>Ecdysozoa</taxon>
        <taxon>Arthropoda</taxon>
        <taxon>Hexapoda</taxon>
        <taxon>Insecta</taxon>
        <taxon>Pterygota</taxon>
        <taxon>Neoptera</taxon>
        <taxon>Paraneoptera</taxon>
        <taxon>Hemiptera</taxon>
        <taxon>Heteroptera</taxon>
        <taxon>Panheteroptera</taxon>
        <taxon>Cimicomorpha</taxon>
        <taxon>Miridae</taxon>
        <taxon>Mirini</taxon>
        <taxon>Apolygus</taxon>
    </lineage>
</organism>
<comment type="caution">
    <text evidence="1">The sequence shown here is derived from an EMBL/GenBank/DDBJ whole genome shotgun (WGS) entry which is preliminary data.</text>
</comment>
<proteinExistence type="predicted"/>
<protein>
    <submittedName>
        <fullName evidence="1">Uncharacterized protein</fullName>
    </submittedName>
</protein>
<gene>
    <name evidence="1" type="ORF">GE061_007395</name>
</gene>
<name>A0A6A4J0B5_APOLU</name>
<reference evidence="1" key="1">
    <citation type="journal article" date="2021" name="Mol. Ecol. Resour.">
        <title>Apolygus lucorum genome provides insights into omnivorousness and mesophyll feeding.</title>
        <authorList>
            <person name="Liu Y."/>
            <person name="Liu H."/>
            <person name="Wang H."/>
            <person name="Huang T."/>
            <person name="Liu B."/>
            <person name="Yang B."/>
            <person name="Yin L."/>
            <person name="Li B."/>
            <person name="Zhang Y."/>
            <person name="Zhang S."/>
            <person name="Jiang F."/>
            <person name="Zhang X."/>
            <person name="Ren Y."/>
            <person name="Wang B."/>
            <person name="Wang S."/>
            <person name="Lu Y."/>
            <person name="Wu K."/>
            <person name="Fan W."/>
            <person name="Wang G."/>
        </authorList>
    </citation>
    <scope>NUCLEOTIDE SEQUENCE</scope>
    <source>
        <strain evidence="1">12Hb</strain>
    </source>
</reference>
<accession>A0A6A4J0B5</accession>
<dbReference type="Proteomes" id="UP000466442">
    <property type="component" value="Unassembled WGS sequence"/>
</dbReference>
<dbReference type="AlphaFoldDB" id="A0A6A4J0B5"/>